<comment type="caution">
    <text evidence="2">The sequence shown here is derived from an EMBL/GenBank/DDBJ whole genome shotgun (WGS) entry which is preliminary data.</text>
</comment>
<accession>A0A271LE34</accession>
<protein>
    <recommendedName>
        <fullName evidence="1">Transcriptional regulator-like domain-containing protein</fullName>
    </recommendedName>
</protein>
<dbReference type="AlphaFoldDB" id="A0A271LE34"/>
<sequence length="101" mass="11034">MVAGASAGGMIFPHNGGGQGSTVMPASVATDVTPDWWDERSYDYTAHLTVRGWAWEFLRRNPAFQRDLLAALQRANNLSRSAPVEVIASAGDLSRWGVLFR</sequence>
<dbReference type="EMBL" id="NPKJ01000069">
    <property type="protein sequence ID" value="PAQ05695.1"/>
    <property type="molecule type" value="Genomic_DNA"/>
</dbReference>
<dbReference type="Pfam" id="PF20109">
    <property type="entry name" value="Trans_reg_dom"/>
    <property type="match status" value="1"/>
</dbReference>
<evidence type="ECO:0000313" key="2">
    <source>
        <dbReference type="EMBL" id="PAQ05695.1"/>
    </source>
</evidence>
<feature type="domain" description="Transcriptional regulator-like" evidence="1">
    <location>
        <begin position="35"/>
        <end position="101"/>
    </location>
</feature>
<proteinExistence type="predicted"/>
<gene>
    <name evidence="2" type="ORF">CIT26_29260</name>
</gene>
<dbReference type="InterPro" id="IPR045465">
    <property type="entry name" value="Trans_reg_dom"/>
</dbReference>
<reference evidence="2 3" key="1">
    <citation type="submission" date="2017-08" db="EMBL/GenBank/DDBJ databases">
        <title>Mesorhizobium wenxinae sp. nov., a novel rhizobial species isolated from root nodules of chickpea (Cicer arietinum L.).</title>
        <authorList>
            <person name="Zhang J."/>
        </authorList>
    </citation>
    <scope>NUCLEOTIDE SEQUENCE [LARGE SCALE GENOMIC DNA]</scope>
    <source>
        <strain evidence="2 3">SDW018</strain>
    </source>
</reference>
<evidence type="ECO:0000313" key="3">
    <source>
        <dbReference type="Proteomes" id="UP000216442"/>
    </source>
</evidence>
<keyword evidence="3" id="KW-1185">Reference proteome</keyword>
<dbReference type="Proteomes" id="UP000216442">
    <property type="component" value="Unassembled WGS sequence"/>
</dbReference>
<evidence type="ECO:0000259" key="1">
    <source>
        <dbReference type="Pfam" id="PF20109"/>
    </source>
</evidence>
<name>A0A271LE34_9HYPH</name>
<organism evidence="2 3">
    <name type="scientific">Mesorhizobium temperatum</name>
    <dbReference type="NCBI Taxonomy" id="241416"/>
    <lineage>
        <taxon>Bacteria</taxon>
        <taxon>Pseudomonadati</taxon>
        <taxon>Pseudomonadota</taxon>
        <taxon>Alphaproteobacteria</taxon>
        <taxon>Hyphomicrobiales</taxon>
        <taxon>Phyllobacteriaceae</taxon>
        <taxon>Mesorhizobium</taxon>
    </lineage>
</organism>